<keyword evidence="1" id="KW-0805">Transcription regulation</keyword>
<dbReference type="KEGG" id="kfl:Kfla_6955"/>
<feature type="DNA-binding region" description="H-T-H motif" evidence="4">
    <location>
        <begin position="38"/>
        <end position="57"/>
    </location>
</feature>
<keyword evidence="2 4" id="KW-0238">DNA-binding</keyword>
<evidence type="ECO:0000313" key="6">
    <source>
        <dbReference type="EMBL" id="ADB35943.1"/>
    </source>
</evidence>
<dbReference type="PANTHER" id="PTHR30055:SF148">
    <property type="entry name" value="TETR-FAMILY TRANSCRIPTIONAL REGULATOR"/>
    <property type="match status" value="1"/>
</dbReference>
<organism evidence="6 7">
    <name type="scientific">Kribbella flavida (strain DSM 17836 / JCM 10339 / NBRC 14399)</name>
    <dbReference type="NCBI Taxonomy" id="479435"/>
    <lineage>
        <taxon>Bacteria</taxon>
        <taxon>Bacillati</taxon>
        <taxon>Actinomycetota</taxon>
        <taxon>Actinomycetes</taxon>
        <taxon>Propionibacteriales</taxon>
        <taxon>Kribbellaceae</taxon>
        <taxon>Kribbella</taxon>
    </lineage>
</organism>
<evidence type="ECO:0000256" key="3">
    <source>
        <dbReference type="ARBA" id="ARBA00023163"/>
    </source>
</evidence>
<dbReference type="InterPro" id="IPR050109">
    <property type="entry name" value="HTH-type_TetR-like_transc_reg"/>
</dbReference>
<dbReference type="PROSITE" id="PS50977">
    <property type="entry name" value="HTH_TETR_2"/>
    <property type="match status" value="1"/>
</dbReference>
<evidence type="ECO:0000313" key="7">
    <source>
        <dbReference type="Proteomes" id="UP000007967"/>
    </source>
</evidence>
<dbReference type="eggNOG" id="COG1309">
    <property type="taxonomic scope" value="Bacteria"/>
</dbReference>
<proteinExistence type="predicted"/>
<name>D2Q3S1_KRIFD</name>
<dbReference type="Gene3D" id="1.10.357.10">
    <property type="entry name" value="Tetracycline Repressor, domain 2"/>
    <property type="match status" value="1"/>
</dbReference>
<dbReference type="GO" id="GO:0000976">
    <property type="term" value="F:transcription cis-regulatory region binding"/>
    <property type="evidence" value="ECO:0007669"/>
    <property type="project" value="TreeGrafter"/>
</dbReference>
<dbReference type="SUPFAM" id="SSF46689">
    <property type="entry name" value="Homeodomain-like"/>
    <property type="match status" value="1"/>
</dbReference>
<dbReference type="GO" id="GO:0003700">
    <property type="term" value="F:DNA-binding transcription factor activity"/>
    <property type="evidence" value="ECO:0007669"/>
    <property type="project" value="TreeGrafter"/>
</dbReference>
<reference evidence="7" key="1">
    <citation type="submission" date="2009-09" db="EMBL/GenBank/DDBJ databases">
        <title>The complete genome of Kribbella flavida DSM 17836.</title>
        <authorList>
            <consortium name="US DOE Joint Genome Institute (JGI-PGF)"/>
            <person name="Lucas S."/>
            <person name="Copeland A."/>
            <person name="Lapidus A."/>
            <person name="Glavina del Rio T."/>
            <person name="Dalin E."/>
            <person name="Tice H."/>
            <person name="Bruce D."/>
            <person name="Goodwin L."/>
            <person name="Pitluck S."/>
            <person name="Kyrpides N."/>
            <person name="Mavromatis K."/>
            <person name="Ivanova N."/>
            <person name="Saunders E."/>
            <person name="Brettin T."/>
            <person name="Detter J.C."/>
            <person name="Han C."/>
            <person name="Larimer F."/>
            <person name="Land M."/>
            <person name="Hauser L."/>
            <person name="Markowitz V."/>
            <person name="Cheng J.-F."/>
            <person name="Hugenholtz P."/>
            <person name="Woyke T."/>
            <person name="Wu D."/>
            <person name="Pukall R."/>
            <person name="Klenk H.-P."/>
            <person name="Eisen J.A."/>
        </authorList>
    </citation>
    <scope>NUCLEOTIDE SEQUENCE [LARGE SCALE GENOMIC DNA]</scope>
    <source>
        <strain evidence="7">DSM 17836 / JCM 10339 / NBRC 14399</strain>
    </source>
</reference>
<dbReference type="Pfam" id="PF16859">
    <property type="entry name" value="TetR_C_11"/>
    <property type="match status" value="1"/>
</dbReference>
<dbReference type="EMBL" id="CP001736">
    <property type="protein sequence ID" value="ADB35943.1"/>
    <property type="molecule type" value="Genomic_DNA"/>
</dbReference>
<dbReference type="SUPFAM" id="SSF48498">
    <property type="entry name" value="Tetracyclin repressor-like, C-terminal domain"/>
    <property type="match status" value="1"/>
</dbReference>
<gene>
    <name evidence="6" type="ordered locus">Kfla_6955</name>
</gene>
<feature type="domain" description="HTH tetR-type" evidence="5">
    <location>
        <begin position="15"/>
        <end position="75"/>
    </location>
</feature>
<dbReference type="InterPro" id="IPR009057">
    <property type="entry name" value="Homeodomain-like_sf"/>
</dbReference>
<dbReference type="Proteomes" id="UP000007967">
    <property type="component" value="Chromosome"/>
</dbReference>
<evidence type="ECO:0000256" key="1">
    <source>
        <dbReference type="ARBA" id="ARBA00023015"/>
    </source>
</evidence>
<evidence type="ECO:0000256" key="4">
    <source>
        <dbReference type="PROSITE-ProRule" id="PRU00335"/>
    </source>
</evidence>
<accession>D2Q3S1</accession>
<dbReference type="HOGENOM" id="CLU_069356_25_2_11"/>
<evidence type="ECO:0000256" key="2">
    <source>
        <dbReference type="ARBA" id="ARBA00023125"/>
    </source>
</evidence>
<dbReference type="InterPro" id="IPR011075">
    <property type="entry name" value="TetR_C"/>
</dbReference>
<dbReference type="InterPro" id="IPR001647">
    <property type="entry name" value="HTH_TetR"/>
</dbReference>
<dbReference type="STRING" id="479435.Kfla_6955"/>
<dbReference type="Gene3D" id="1.10.10.60">
    <property type="entry name" value="Homeodomain-like"/>
    <property type="match status" value="1"/>
</dbReference>
<dbReference type="Pfam" id="PF00440">
    <property type="entry name" value="TetR_N"/>
    <property type="match status" value="1"/>
</dbReference>
<reference evidence="6 7" key="2">
    <citation type="journal article" date="2010" name="Stand. Genomic Sci.">
        <title>Complete genome sequence of Kribbella flavida type strain (IFO 14399).</title>
        <authorList>
            <person name="Pukall R."/>
            <person name="Lapidus A."/>
            <person name="Glavina Del Rio T."/>
            <person name="Copeland A."/>
            <person name="Tice H."/>
            <person name="Cheng J.-F."/>
            <person name="Lucas S."/>
            <person name="Chen F."/>
            <person name="Nolan M."/>
            <person name="LaButti K."/>
            <person name="Pati A."/>
            <person name="Ivanova N."/>
            <person name="Mavrommatis K."/>
            <person name="Mikhailova N."/>
            <person name="Pitluck S."/>
            <person name="Bruce D."/>
            <person name="Goodwin L."/>
            <person name="Land M."/>
            <person name="Hauser L."/>
            <person name="Chang Y.-J."/>
            <person name="Jeffries C.D."/>
            <person name="Chen A."/>
            <person name="Palaniappan K."/>
            <person name="Chain P."/>
            <person name="Rohde M."/>
            <person name="Goeker M."/>
            <person name="Bristow J."/>
            <person name="Eisen J.A."/>
            <person name="Markowitz V."/>
            <person name="Hugenholtz P."/>
            <person name="Kyrpides N.C."/>
            <person name="Klenk H.-P."/>
            <person name="Brettin T."/>
        </authorList>
    </citation>
    <scope>NUCLEOTIDE SEQUENCE [LARGE SCALE GENOMIC DNA]</scope>
    <source>
        <strain evidence="7">DSM 17836 / JCM 10339 / NBRC 14399</strain>
    </source>
</reference>
<dbReference type="RefSeq" id="WP_012924495.1">
    <property type="nucleotide sequence ID" value="NC_013729.1"/>
</dbReference>
<dbReference type="InterPro" id="IPR036271">
    <property type="entry name" value="Tet_transcr_reg_TetR-rel_C_sf"/>
</dbReference>
<keyword evidence="7" id="KW-1185">Reference proteome</keyword>
<sequence length="198" mass="21340">MSSPQFATRPGGRTARVRSDVLRATEQELAEHGYESLAIDAVAARSGVHRTTIYRRWKTVDGLLSDLLEAGRDDHWAPADTGSLESDLIALNREVHAALASGPSVTTAVIAASFRTPQAAAALTRFWDDRYERSAVLVTRAAERGEIPADTAAEDVVMAATSPIYHQLVLRRRAMSRADADWLARATAAAAKAGAFAR</sequence>
<evidence type="ECO:0000259" key="5">
    <source>
        <dbReference type="PROSITE" id="PS50977"/>
    </source>
</evidence>
<dbReference type="AlphaFoldDB" id="D2Q3S1"/>
<dbReference type="OrthoDB" id="9796019at2"/>
<keyword evidence="3" id="KW-0804">Transcription</keyword>
<dbReference type="PANTHER" id="PTHR30055">
    <property type="entry name" value="HTH-TYPE TRANSCRIPTIONAL REGULATOR RUTR"/>
    <property type="match status" value="1"/>
</dbReference>
<protein>
    <submittedName>
        <fullName evidence="6">Transcriptional regulator, TetR family</fullName>
    </submittedName>
</protein>